<dbReference type="Pfam" id="PF05662">
    <property type="entry name" value="YadA_stalk"/>
    <property type="match status" value="7"/>
</dbReference>
<feature type="domain" description="Trimeric autotransporter adhesin YadA-like stalk" evidence="14">
    <location>
        <begin position="7036"/>
        <end position="7077"/>
    </location>
</feature>
<evidence type="ECO:0000256" key="4">
    <source>
        <dbReference type="ARBA" id="ARBA00022448"/>
    </source>
</evidence>
<evidence type="ECO:0000256" key="6">
    <source>
        <dbReference type="ARBA" id="ARBA00022692"/>
    </source>
</evidence>
<feature type="domain" description="Trimeric autotransporter adhesin YadA-like head" evidence="13">
    <location>
        <begin position="1381"/>
        <end position="1407"/>
    </location>
</feature>
<dbReference type="EMBL" id="MUYB01000012">
    <property type="protein sequence ID" value="OOS05806.1"/>
    <property type="molecule type" value="Genomic_DNA"/>
</dbReference>
<dbReference type="InterPro" id="IPR045584">
    <property type="entry name" value="Pilin-like"/>
</dbReference>
<dbReference type="Gene3D" id="2.150.10.10">
    <property type="entry name" value="Serralysin-like metalloprotease, C-terminal"/>
    <property type="match status" value="9"/>
</dbReference>
<name>A0A1T0B713_9PAST</name>
<dbReference type="InterPro" id="IPR008635">
    <property type="entry name" value="Coiled_stalk_dom"/>
</dbReference>
<evidence type="ECO:0000259" key="15">
    <source>
        <dbReference type="Pfam" id="PF13018"/>
    </source>
</evidence>
<evidence type="ECO:0000256" key="3">
    <source>
        <dbReference type="ARBA" id="ARBA00005848"/>
    </source>
</evidence>
<evidence type="ECO:0000256" key="9">
    <source>
        <dbReference type="ARBA" id="ARBA00023136"/>
    </source>
</evidence>
<feature type="domain" description="ESPR" evidence="15">
    <location>
        <begin position="1"/>
        <end position="39"/>
    </location>
</feature>
<feature type="compositionally biased region" description="Polar residues" evidence="11">
    <location>
        <begin position="6209"/>
        <end position="6221"/>
    </location>
</feature>
<evidence type="ECO:0000256" key="5">
    <source>
        <dbReference type="ARBA" id="ARBA00022452"/>
    </source>
</evidence>
<dbReference type="InterPro" id="IPR040482">
    <property type="entry name" value="Trp_ring"/>
</dbReference>
<evidence type="ECO:0000259" key="13">
    <source>
        <dbReference type="Pfam" id="PF05658"/>
    </source>
</evidence>
<feature type="domain" description="Trimeric autotransporter adhesin YadA-like head" evidence="13">
    <location>
        <begin position="287"/>
        <end position="312"/>
    </location>
</feature>
<accession>A0A1T0B713</accession>
<organism evidence="17 18">
    <name type="scientific">[Haemophilus] felis</name>
    <dbReference type="NCBI Taxonomy" id="123822"/>
    <lineage>
        <taxon>Bacteria</taxon>
        <taxon>Pseudomonadati</taxon>
        <taxon>Pseudomonadota</taxon>
        <taxon>Gammaproteobacteria</taxon>
        <taxon>Pasteurellales</taxon>
        <taxon>Pasteurellaceae</taxon>
    </lineage>
</organism>
<dbReference type="Proteomes" id="UP000190023">
    <property type="component" value="Unassembled WGS sequence"/>
</dbReference>
<proteinExistence type="inferred from homology"/>
<keyword evidence="7" id="KW-0732">Signal</keyword>
<feature type="domain" description="Trimeric autotransporter adhesin YadA-like head" evidence="13">
    <location>
        <begin position="194"/>
        <end position="216"/>
    </location>
</feature>
<feature type="domain" description="Trimeric autotransporter adhesin YadA-like head" evidence="13">
    <location>
        <begin position="332"/>
        <end position="357"/>
    </location>
</feature>
<dbReference type="CDD" id="cd12820">
    <property type="entry name" value="LbR_YadA-like"/>
    <property type="match status" value="6"/>
</dbReference>
<dbReference type="Gene3D" id="2.60.40.4050">
    <property type="match status" value="1"/>
</dbReference>
<feature type="region of interest" description="Disordered" evidence="11">
    <location>
        <begin position="1301"/>
        <end position="1330"/>
    </location>
</feature>
<dbReference type="SUPFAM" id="SSF54523">
    <property type="entry name" value="Pili subunits"/>
    <property type="match status" value="1"/>
</dbReference>
<feature type="compositionally biased region" description="Low complexity" evidence="11">
    <location>
        <begin position="6082"/>
        <end position="6092"/>
    </location>
</feature>
<keyword evidence="8" id="KW-0653">Protein transport</keyword>
<keyword evidence="9" id="KW-0472">Membrane</keyword>
<dbReference type="SUPFAM" id="SSF101967">
    <property type="entry name" value="Adhesin YadA, collagen-binding domain"/>
    <property type="match status" value="9"/>
</dbReference>
<dbReference type="Pfam" id="PF18669">
    <property type="entry name" value="Trp_ring"/>
    <property type="match status" value="1"/>
</dbReference>
<feature type="region of interest" description="Disordered" evidence="11">
    <location>
        <begin position="6073"/>
        <end position="6118"/>
    </location>
</feature>
<feature type="domain" description="Trimeric autotransporter adhesin YadA-like stalk" evidence="14">
    <location>
        <begin position="3440"/>
        <end position="3482"/>
    </location>
</feature>
<keyword evidence="5" id="KW-1134">Transmembrane beta strand</keyword>
<feature type="domain" description="Trimeric autotransporter adhesin YadA-like head" evidence="13">
    <location>
        <begin position="1227"/>
        <end position="1248"/>
    </location>
</feature>
<dbReference type="InterPro" id="IPR024973">
    <property type="entry name" value="ESPR"/>
</dbReference>
<feature type="domain" description="Trimeric autotransporter adhesin YadA-like head" evidence="13">
    <location>
        <begin position="1430"/>
        <end position="1450"/>
    </location>
</feature>
<dbReference type="GO" id="GO:0015031">
    <property type="term" value="P:protein transport"/>
    <property type="evidence" value="ECO:0007669"/>
    <property type="project" value="UniProtKB-KW"/>
</dbReference>
<keyword evidence="4" id="KW-0813">Transport</keyword>
<feature type="region of interest" description="Disordered" evidence="11">
    <location>
        <begin position="5495"/>
        <end position="5534"/>
    </location>
</feature>
<gene>
    <name evidence="17" type="ORF">B0188_03240</name>
</gene>
<feature type="domain" description="Trimeric autotransporter adhesin YadA-like head" evidence="13">
    <location>
        <begin position="1032"/>
        <end position="1057"/>
    </location>
</feature>
<keyword evidence="18" id="KW-1185">Reference proteome</keyword>
<feature type="domain" description="Trimeric autotransporter adhesin YadA-like stalk" evidence="14">
    <location>
        <begin position="2918"/>
        <end position="2960"/>
    </location>
</feature>
<dbReference type="OrthoDB" id="5672862at2"/>
<feature type="domain" description="Trimeric autotransporter adhesin YadA-like stalk" evidence="14">
    <location>
        <begin position="2109"/>
        <end position="2130"/>
    </location>
</feature>
<feature type="compositionally biased region" description="Polar residues" evidence="11">
    <location>
        <begin position="6101"/>
        <end position="6118"/>
    </location>
</feature>
<feature type="region of interest" description="Disordered" evidence="11">
    <location>
        <begin position="6532"/>
        <end position="6553"/>
    </location>
</feature>
<feature type="domain" description="Trimeric autotransporter adhesin YadA-like head" evidence="13">
    <location>
        <begin position="723"/>
        <end position="741"/>
    </location>
</feature>
<sequence length="7145" mass="737941">MNKIFRVIFSKTLGRLIVTSELAKGECKAKSNGENGSAVKEAVQKKGGKYQLNPMAFVVAAALSMPQLAFAGLDRVVIDSKTGTTGYGYHYDRGKPGHDKQSVVLAQTNDSNNNDDSRDNGSSKGRVERRAIAWNLLAKKSVIIGSDGAYAFQEGGNPDDASNDKEAEGAVAVGAGVKVFGSQGTAVGQNATAGAQATAVGADAIAAGISSIAIGSDDTSAYEDKLPVDTIKTIFGFVEANNPSVEPSDNKTDFAGVVIWRDFKESYVNSRQPGVGDKQQKYSPTYAKGISSIAIGSRAIAEGTASLSIGTLSVARAEKATAVGIRTYVDKSATGATAIGESTRVYASNSLAIGNRAEATSRGSLAFGAGSKAVGKGSIAIGENVYTNASLTQDSSDNFMNRLRNAAKMPVLTIATEASSAFIVNANEMTRNYNERGKLSVNANENYFVKSGFAANQNQDQLKNLITTFINGDGSLSDDLKNKSGFTGSNNAKNIAGTPDFRFDEVGNTILRIGNEEIKKTKDKGEFGTSLGYYINNTGTASTAIGTTSAVEGSYSVSLGALNYIAPRAFNTVALGVGVNVQKENSIAIGSGSNMLGAGAVAIGPGTVVTRDNAVALGYGSTVLSPSGVGVGTGSSIGKNSTKSIAIGNNAFIKEDLDDSITYEYRRNNASSNGSYTKQQVGTNGVLHNGNSTVILTVKEAKAGGEASAIAIGPDAKIEARRGIAIGVGSQVNLANSIALGVLSKTDYTENDLAKAAYSPRGSYTIPANSRVGVFSVGSKGNERRIINVASGALDSDAVNVAQLKSLEDRLEYRVDSSDKGVHYYAINQQSTDLADFVKLAKREGDYRNYVTYMAQKLTVMARKTNGENINEAGLADLYREVKKLHDDATVSGKATHITNLINEVYNNKVDIYGESSGAQRGIFDKKTSTKYFDNNNLKLSDFLDAVDKAKSADLTDEAIAKLYTDAERERISKSNYLNNLALGKDSIAIGYKAQTSDIAWAETDETISKPGEPTVTIKKYTPTAGTTDDTSGLNALAVGTYAKATGKNSSAIGRGAESTKQGALSFGYEAKVQSVDSLALGVGAEVKTQADKSVAIGKGALVGVGNKDNSSSVAVGFSSQALGLATVAVGKGATANSKNSIAIGTDATATESDAIAIGNKLNVYGNNSILLGSAGSQIGNKSADDSKNRTAEWVTAIGQEVKVFSETKKVTNTVAIGSHLTVDQSNAVVIGKKAKVSGEYGVAIGSGENTSGKNNAPEVSVAGGIALGSYSNSNRTPGTTYKGYDPRTGTLVDSTYYNAKRSNENSSDSETKASWQGNNGALAIGNGDGSQTRQITGVAAGTKDYDAVNVAQLKRVPVARYFSVNSTTTGTTSNYANNGATGNDSIAIGRDAKVTGNNAIALGYGAKTSHHSGIAIGHSAKVDGNDARDSIAIGEGAEAKKLDAVAVGHLAIADGKQAIALGKGANALANSATSIGNSAIAKGEEAFAGSVNARAGGSQSIAIGHYASTGRQAVGNANNSHVPANAAGSDGKYSVAIGSHIAVTGQNSAFIGRRENAHTQPTVSGDRSFGMGYNTTISGNDAVAIGSGSEAKAHNTVAIGKGVKADGEYNVVIGSDAGTAGNYAGKSTYGISIGSGARTGKNEQNGAAISGAIAIGKNTHGKENDAIAIGNSAKANHANSVALGSNSETGAAQSTTNLTTNLYGDQVVINFNGGTGNVNGTVSVGKANYYRTISNVAAGDVSSSSTDAINGSQLYALAITPIKFTGNTGMTVNRILGQQIYIKGKADSGITVTGNESSKTLEIDIQGKGGLTAGDGIALDGNKTNRLVGTGDVTVKLSDDYKNKINSIKTYTVEADGNDAGITVTPEDVTGGNTKKFKVKLDDSFKNKINSIDNKADNSALDAYAKKDASNITGSETAWRAKLDVYSKSETYSKTDVDGKGITFKDSASGSKLVTLGKSFKLEGGNDITATVAEDGNDGGKVTFALSKENAITDGTQSMKAVTAKAVADYVATKAGAATFKYKSTNPNTGGVTGTTSSSDQSFNLKGADVFTFEGDRNITTTATSGKVTFVLKDDVVVNSIGGPLAATTGQGSKITFNQDALTVNDKKISGVAKGVSNTDAVNKQQLDEELAKKENVLTKGGLTGGTEISVSGGGQVIGAATSLSLNNSSITKAKLATDVTNILDKVGNGAIGDDQTANSDKTVTGKTVHDYLTNQFSTTLELTKDGTNKHGSVNLKNQKLKVSGTGGVEVDITDQAVTVKLDSATKTKVDEIGTGTIANNDNKTVTGGVVHTAIEGAKTEVKNYVDGKTFTFSAGAGGDKSLALGKKLTIGENTGDITTTIADDSDNAKVTFALDKETSISDTNKNSTKVATTKAVKDYVDTQLGAQAGHFEFIVEDNVTPTAGSITVNQSSEINKKFAITGHNNIETKVSGRNLEVHLSKDVDLTEMGSLKLGTGFELKGADKTATIGSISVNGGATASIGGLKALEGTGTTKGTISFTDGNKDIGFNTGKLTNIAEGTIGSSSTDAISGKQLSGLATTVLGLTDPNATAFTAPSFTAVTGGSNITKATFKEAIDDLITAANKGLKFQGNDSQDVTRNLGETLKIVGEGTVATTTATNNIKVTKKTGQTDTLEIGLAKDLVGITSVANGNGSKVELKDAQGITFTAGTSNPVTLKDGEFTGVASVGKDGNNGLSFNTTGNNPTATVKVGGNTLTVEKDTANNSNKVKLTGLADPTQNDGAATKNYVDAQIAGNNSIKYKATNATAPNQTIGTQQTVSLANGFDFRSTENITTSVDANGVVQHSLDAVLNNMQSISGANGNKLDLGANGTVSPITLTVGAGNNQAGASVTLAQDGTDKVKATGLKTIGADDNNAIVFNNTGIGTNNETASLKVGGSALTFTRADETSGATTTPKVKISNLANGTVSGSSTDAINGSQLHSALESIKTALGGNSTNTNGEIGSVSFDLPKAAEVNGVTGNNSTAKTTINDALTTLDTAIGKLKANATDAEIKYTKNSDTNKKSVKLSDGFDFSNGTNTTAEVDENGVVKFNLNSTLTGITEVNKDTGKGALKLTDNTATLESANNNSKLSLADKTAELTSANGGSIKLDGTDTKKNILLTPETGAAATIAKDGTKATVKVTGVSSVGLANATANDKSKDGSIDFAAGSVTINAGDNGLGTTTPVKISNGVLSGLKVLGTDGDHNISFTQSAAGQNGATSKPTAIIKAGSTGVTFTKETDGLTLHGLAKGAIEATTTTGNTGTFAVTTAQLADLSSKLGTTVDTNKTGFNAVSFTAVKGSTVAGTAPTAQTTFKGAIDNLITAVNKGLTFKGNDGTTNSVTRELGQTLNIVGEVDPATTTLTTAKNNIQVTKKGQSDDTLVIGLSKYLTGIESITKGTGKAKIELGDSSITLTPATGKTVSIDNTGKLTATGGLDAGSQKVTKVADGTISDSSTDAITGKQLHASLEKIKDIIGGGATNIDGTISAPTFTLTNSKSGANKNSTTVGDAITTLDTAIGELKQNATDAKIKYTANSATTKKEVKLSDGLNFTNGTNTTATVDTDGVVKFSLEDTVSLTNSGSLTIAKDTNVATSKDIKLDKDGLVGTPKVGLDDTANLGFTSNTVNIKAGTGTATFNNGTLYGLTALGESGTHNLSFTKKDTAQNTGEDTAIIKAGSTGATFTKTTDGLTLHGLAKGTIEAVNGKTGTYAVTTAQLHDLSTHLGTTVNGDKTGFTAPTFTAIQGGSQAATGGVTGLVAPTTFKAAIDDLITAVNKGFEYKADVKSDNTVATDYTKQVLGSKIDIVKADTAGITSGMDTYSGSNLITKYTNTAGNGKFEIALKEKPEFKEVKLADTAHADTTMTLNPTGSTILTKDTSDPNVTDKYIKVETNKDGFKIANGASADGTVVADPAKVATYGLDGVTVQNTNNTTKVTPTEISIEDTTPKTTGGVASKEKLTINKNTIDFKDATGTTTVKVDGTDKKATIGNIVVDGKTDNSITGVTTVGKGTGNKAAKITFTDGTEATTGNPATAATDPTISVNNARLTNVAAPTDDTDAANKKYVDDKLTASDNKVDDVDANRPFIYKLEDKEVVRGQDGKLYKKEDLTGATYDKQSQKYKKAGANGQMEDVTALGNTEVAKVTIEARSDTANKPLVIGNVASGIGEVTITPATNTGGTTTAAVTYTTGTGTTLISKEQADKVTTTLTGLTGAEKLSKVATVGDLQAVAVSGLNFASSFGLDGSAKGEKAIHKKLSETLEIVGDEGWLTTANTDDKKLEHVNKFESKNVITVTEGEKIRIRLAKRPEFEGVDVVNPKDDNHKMQIDPTGTTIVEKVVTAGTPPAAGTTTYNITKQDKDGLHIYKGATDTAVSATDSKGATATATYGVDKTELTDNDGKAELTADKLTFANKDTTAQDADKTSTEVSKAGVTVNGKDGKSDVEIKAGTDNKAPAITLNNDGAASITITAGQPAGQSGTPAATNPKIEFATTGTDANKKGTGSITGLADLADDADGTSATNKNYVDDKLAASDNKVDDVDANRPFIYKLNDDEVVRGQDGKLYKKKDLATATYDKQSQKYKKAGANGQMEDVTALGDTDVAKVTIEARSNDANKPLVIGNIASALALDNVQASTKDAQTGAISNASTAITADKAKTAMTTLLAKTGADLTKAVTLADLQAVAQAGLDFSGNFGTVHRTLGSRISIVGNETISPASTNTPAVALKDFTEKNVVTEAKDNKVIIKLAKRPEFTGIEVKGEDSSDKSLTEITPNGLTVANKEGEETVSLKGATEDEGASLTLADNEGNERLSFEAADDDGATAITVKDKNNENNVVIKGAIDNEVASVEVFDKDGNVSTSTAASSKLTDAIGNTNTSTATNTKIITKNAPGANAGTAPYDHTLTKVDKDGLTVVGNVDASGQTENNAQAATSANYGLNSATITNKDKSVEVAPDKIRIADSTQYTSDAGTQVASKSEIGISKDAIEFKDKTGATTVKIDATNGKASGITTVGKDDNNGITFTPATTGNATTAAVTTLKVDGAGLTFTKANETFTPVNGTATNLVNIDNVATPTTDYHAVNKKFVDEKLASADNKLNDVDANRPFVFKLDDKEVVRGQDGKLYKKEDLEGAVYDATTKVYKKAQGGQQVTALNNDEIEKVGIFARGEDAKTNALALGNIASYLMGNSFNPSIKINKTEADQAVAKLLGIDVTQNSKDLLRAATIADLQAVALAGLNFTANSGDVHRKLGEKLYIVGNESINKSIGNGTTAPLEAEMNKYDAKNIVTEAKDDKIIIKMAKRPEFEGIDVKNADGTITTIDPGKIAIADKDGNESVSLAGADDTEGATLTLGDKNGNDRVTLEAGDDADSATLTLRDNNNKDSAVLTAANGKDGAVLELANKDGDKAITINGGDEAPSIELEDKAGNKNTATAANNTFEDTNKNTNVVDATGSLITKKDDNGGLQNSASYGVNGVDLVDHQDGSSTKLSTERLAIADGDNNSTVVTATTTSQQDKDGNTNVSTATSETLTDTDGNTNVSTATSNTLKDTENNQTEITAEGVKVKDAEGNTVEVNAEEISLSDTDGYENTTTASGTNIVKRDPNSNLVKESADFNIEGVTLSNDAKGSVKLESDKLSFVDKNLKESVVIDASNHTIAIKGDNGADGLTLNGKEGTLTGLKDLDDNSDGTSAANKNYVDDKLADAKAGQPFEYYTVEGGKDVKVVRGRDGKLYKEEDLNKYTWDSKQNKYVRKDGTTTAPAEPTEIPSRDVIVKVMPKEKPVVVGNVASGIGMPYISERGIQGMTSELGKARLANEALYGLKGNALNNVATVGDLQAVAFSGLSFKGNDTSATKEVHRKLGETLVIKGEEETAATPKAPFESAAGNIYVDVNNKELIVKLAKAIKHLDSLESDPVKEGEVGSSFKLSKDYGLELVEKKAAPFSEDVITTTNNVAASGSFVVEKDKDGNDKFSTHYGANGLTTTDHERDLETSVKPGAIDVSDDDDNSVSITPTEIAVEDADGNSNLIDNTGSLIVSKNADGTVKDTASYGIDGVRLTNEDGSRVSLNTEHLRLEDENGATNIVTATTSELADTEGNTNTSTATSNTLKDDEGNETRTTAEGLSVSDSDGNSVDITSEDVVITDNDGHEATVSASGTSIVRRDTNTNTEKESADFRIDGVTLNNEKGSAKLEANKLAFVDKNLKEAVTVDAEKRTISFAKDDATTATDGRNGTGSITGLKDLDDNSDGTSAANKNYVDDKLADAKAGQPFEYYTNDNNAEKVVRGRDDKLYKEEELDKFKWDAKANKYVAKDAAANPAPTLTALDSNNVVVKAMPNAKPMVIGNVASGIGPVDGALTGRRDAVISKFDADKVVGKLQGIDKAADLNKVATVGDLQAVAVAGLNVAGNDNNKVSRKIGETLKITGEGNLTGATAANNIRVDQNAGKDGVEIKLAANLKDIDSIESKAAENGKSSFKLSATDGLEVVSKDANGATITSKVDAEGTTIESTDKNGNSTGLASYTLNGSRIVGNDGNEAVLNKDGLEVTTNDGASTTVNGDEISVTDKDNNEASLTSKELKLSNENGDATASLKGADGTNGASLELTNAKGDKAISINAGDGTNGASVDLGGNGKLTGLADLEDGADGTSATNKNYVDEKLAALGSNKPFEYRTQNGESVVRGQDGLLYKENAIKDKVFVDSVGYVEKAKTEKDPRTGKYSLTTEEKANEATLKAASVASRVANNDAILSTQPVKGGAIALNNIGAATESVATFSPDPEFRTVEIDGVHYDRRDVAVEYSVKAGKEGESLVKVGGKFFNRSDLEITDEGTVKAKDGATAVEKTAMVDGKVYARENLNVKGMKLDNAEALVKVGDGTNAKYYRATDVVNGQPKSGVFAVNDVNNKEHKVFDELADLKGANANSALTVDDARRLGFVVATRTEDPQSDEAKNNNYSAKVQHANKLEVVGGNNIEVIGVTKGNTREIKVSMVKDPNFESIQLSHTLKDEQGNKVGKLDGAKLSTGLDGDLYLSKVARDEHGNLLTDATGKPILAPVAINGVADGIIAPNSKQAVNGGQLYDVKRDLQQTDRRLSAGIAGALAVAGLTQNYSPGGRSISVAGGSYNGQNAVAFGVSATSDNGRFVIKAAATQDSSGKFGGNVGFGYHW</sequence>
<feature type="domain" description="Trimeric autotransporter adhesin YadA-like head" evidence="13">
    <location>
        <begin position="597"/>
        <end position="621"/>
    </location>
</feature>
<evidence type="ECO:0000256" key="10">
    <source>
        <dbReference type="ARBA" id="ARBA00023237"/>
    </source>
</evidence>
<dbReference type="STRING" id="123822.B0188_03240"/>
<evidence type="ECO:0000313" key="17">
    <source>
        <dbReference type="EMBL" id="OOS05806.1"/>
    </source>
</evidence>
<feature type="region of interest" description="Disordered" evidence="11">
    <location>
        <begin position="107"/>
        <end position="126"/>
    </location>
</feature>
<dbReference type="Pfam" id="PF13018">
    <property type="entry name" value="ESPR"/>
    <property type="match status" value="1"/>
</dbReference>
<feature type="domain" description="Trimeric autotransporter adhesin YadA-like stalk" evidence="14">
    <location>
        <begin position="785"/>
        <end position="824"/>
    </location>
</feature>
<evidence type="ECO:0000256" key="7">
    <source>
        <dbReference type="ARBA" id="ARBA00022729"/>
    </source>
</evidence>
<dbReference type="GO" id="GO:0009986">
    <property type="term" value="C:cell surface"/>
    <property type="evidence" value="ECO:0007669"/>
    <property type="project" value="UniProtKB-SubCell"/>
</dbReference>
<reference evidence="17 18" key="1">
    <citation type="submission" date="2017-02" db="EMBL/GenBank/DDBJ databases">
        <title>Draft genome sequence of Haemophilus felis CCUG 31170 type strain.</title>
        <authorList>
            <person name="Engstrom-Jakobsson H."/>
            <person name="Salva-Serra F."/>
            <person name="Thorell K."/>
            <person name="Gonzales-Siles L."/>
            <person name="Karlsson R."/>
            <person name="Boulund F."/>
            <person name="Engstrand L."/>
            <person name="Kristiansson E."/>
            <person name="Moore E."/>
        </authorList>
    </citation>
    <scope>NUCLEOTIDE SEQUENCE [LARGE SCALE GENOMIC DNA]</scope>
    <source>
        <strain evidence="17 18">CCUG 31170</strain>
    </source>
</reference>
<feature type="domain" description="Trimeric autotransporter adhesin YadA-like head" evidence="13">
    <location>
        <begin position="359"/>
        <end position="382"/>
    </location>
</feature>
<feature type="compositionally biased region" description="Polar residues" evidence="11">
    <location>
        <begin position="5506"/>
        <end position="5534"/>
    </location>
</feature>
<keyword evidence="6" id="KW-0812">Transmembrane</keyword>
<comment type="subcellular location">
    <subcellularLocation>
        <location evidence="2">Cell outer membrane</location>
    </subcellularLocation>
    <subcellularLocation>
        <location evidence="1">Cell surface</location>
    </subcellularLocation>
</comment>
<evidence type="ECO:0008006" key="19">
    <source>
        <dbReference type="Google" id="ProtNLM"/>
    </source>
</evidence>
<comment type="caution">
    <text evidence="17">The sequence shown here is derived from an EMBL/GenBank/DDBJ whole genome shotgun (WGS) entry which is preliminary data.</text>
</comment>
<dbReference type="Pfam" id="PF03895">
    <property type="entry name" value="YadA_anchor"/>
    <property type="match status" value="1"/>
</dbReference>
<dbReference type="InterPro" id="IPR005594">
    <property type="entry name" value="YadA_C"/>
</dbReference>
<evidence type="ECO:0000259" key="12">
    <source>
        <dbReference type="Pfam" id="PF03895"/>
    </source>
</evidence>
<evidence type="ECO:0000259" key="14">
    <source>
        <dbReference type="Pfam" id="PF05662"/>
    </source>
</evidence>
<feature type="domain" description="Trimeric autotransporter adhesin Trp ring" evidence="16">
    <location>
        <begin position="6913"/>
        <end position="6968"/>
    </location>
</feature>
<dbReference type="Pfam" id="PF05658">
    <property type="entry name" value="YadA_head"/>
    <property type="match status" value="14"/>
</dbReference>
<feature type="domain" description="Trimeric autotransporter adhesin YadA-like stalk" evidence="14">
    <location>
        <begin position="1734"/>
        <end position="1758"/>
    </location>
</feature>
<feature type="domain" description="Trimeric autotransporter adhesin YadA-like head" evidence="13">
    <location>
        <begin position="538"/>
        <end position="561"/>
    </location>
</feature>
<feature type="compositionally biased region" description="Polar residues" evidence="11">
    <location>
        <begin position="1305"/>
        <end position="1320"/>
    </location>
</feature>
<evidence type="ECO:0000256" key="8">
    <source>
        <dbReference type="ARBA" id="ARBA00022927"/>
    </source>
</evidence>
<feature type="domain" description="Trimeric autotransporter adhesin YadA-like head" evidence="13">
    <location>
        <begin position="1579"/>
        <end position="1603"/>
    </location>
</feature>
<dbReference type="GO" id="GO:0009279">
    <property type="term" value="C:cell outer membrane"/>
    <property type="evidence" value="ECO:0007669"/>
    <property type="project" value="UniProtKB-SubCell"/>
</dbReference>
<dbReference type="Gene3D" id="1.20.5.170">
    <property type="match status" value="1"/>
</dbReference>
<evidence type="ECO:0000256" key="2">
    <source>
        <dbReference type="ARBA" id="ARBA00004442"/>
    </source>
</evidence>
<dbReference type="InterPro" id="IPR011049">
    <property type="entry name" value="Serralysin-like_metalloprot_C"/>
</dbReference>
<feature type="domain" description="Trimeric autotransporter adhesin YadA-like C-terminal membrane anchor" evidence="12">
    <location>
        <begin position="7086"/>
        <end position="7145"/>
    </location>
</feature>
<feature type="region of interest" description="Disordered" evidence="11">
    <location>
        <begin position="6209"/>
        <end position="6230"/>
    </location>
</feature>
<feature type="domain" description="Trimeric autotransporter adhesin YadA-like head" evidence="13">
    <location>
        <begin position="1666"/>
        <end position="1688"/>
    </location>
</feature>
<comment type="similarity">
    <text evidence="3">Belongs to the autotransporter-2 (AT-2) (TC 1.B.40) family.</text>
</comment>
<protein>
    <recommendedName>
        <fullName evidence="19">Adhesin</fullName>
    </recommendedName>
</protein>
<feature type="domain" description="Trimeric autotransporter adhesin YadA-like head" evidence="13">
    <location>
        <begin position="1136"/>
        <end position="1160"/>
    </location>
</feature>
<feature type="domain" description="Trimeric autotransporter adhesin YadA-like stalk" evidence="14">
    <location>
        <begin position="2514"/>
        <end position="2551"/>
    </location>
</feature>
<dbReference type="InterPro" id="IPR008640">
    <property type="entry name" value="Adhesin_Head_dom"/>
</dbReference>
<feature type="compositionally biased region" description="Basic and acidic residues" evidence="11">
    <location>
        <begin position="115"/>
        <end position="126"/>
    </location>
</feature>
<keyword evidence="10" id="KW-0998">Cell outer membrane</keyword>
<evidence type="ECO:0000313" key="18">
    <source>
        <dbReference type="Proteomes" id="UP000190023"/>
    </source>
</evidence>
<dbReference type="Gene3D" id="3.30.1300.30">
    <property type="entry name" value="GSPII I/J protein-like"/>
    <property type="match status" value="1"/>
</dbReference>
<evidence type="ECO:0000256" key="1">
    <source>
        <dbReference type="ARBA" id="ARBA00004241"/>
    </source>
</evidence>
<evidence type="ECO:0000256" key="11">
    <source>
        <dbReference type="SAM" id="MobiDB-lite"/>
    </source>
</evidence>
<evidence type="ECO:0000259" key="16">
    <source>
        <dbReference type="Pfam" id="PF18669"/>
    </source>
</evidence>